<dbReference type="Proteomes" id="UP000223445">
    <property type="component" value="Unassembled WGS sequence"/>
</dbReference>
<dbReference type="AlphaFoldDB" id="A0AB36VGF6"/>
<evidence type="ECO:0000313" key="2">
    <source>
        <dbReference type="Proteomes" id="UP000223445"/>
    </source>
</evidence>
<protein>
    <recommendedName>
        <fullName evidence="3">Secreted protein</fullName>
    </recommendedName>
</protein>
<evidence type="ECO:0000313" key="1">
    <source>
        <dbReference type="EMBL" id="PGZ05048.1"/>
    </source>
</evidence>
<dbReference type="EMBL" id="NUPM01000005">
    <property type="protein sequence ID" value="PGZ05048.1"/>
    <property type="molecule type" value="Genomic_DNA"/>
</dbReference>
<gene>
    <name evidence="1" type="ORF">COE48_05540</name>
</gene>
<name>A0AB36VGF6_BACTU</name>
<reference evidence="1 2" key="1">
    <citation type="submission" date="2017-09" db="EMBL/GenBank/DDBJ databases">
        <title>Large-scale bioinformatics analysis of Bacillus genomes uncovers conserved roles of natural products in bacterial physiology.</title>
        <authorList>
            <consortium name="Agbiome Team Llc"/>
            <person name="Bleich R.M."/>
            <person name="Grubbs K.J."/>
            <person name="Santa Maria K.C."/>
            <person name="Allen S.E."/>
            <person name="Farag S."/>
            <person name="Shank E.A."/>
            <person name="Bowers A."/>
        </authorList>
    </citation>
    <scope>NUCLEOTIDE SEQUENCE [LARGE SCALE GENOMIC DNA]</scope>
    <source>
        <strain evidence="1 2">AFS030179</strain>
    </source>
</reference>
<comment type="caution">
    <text evidence="1">The sequence shown here is derived from an EMBL/GenBank/DDBJ whole genome shotgun (WGS) entry which is preliminary data.</text>
</comment>
<sequence length="133" mass="15736">MCVFLCVIKIQCPHNAHKEIRKDNTRKIAGKEKMRAWENHGMIQTTDEQYHNHAREPNRKATAKYCPQISNRAKPDHRNFPRIFGTFSPNLSRHFFRKSNHYTEPNHQRKSKTIAKRKQNVTQLNLCDQKGRG</sequence>
<organism evidence="1 2">
    <name type="scientific">Bacillus thuringiensis</name>
    <dbReference type="NCBI Taxonomy" id="1428"/>
    <lineage>
        <taxon>Bacteria</taxon>
        <taxon>Bacillati</taxon>
        <taxon>Bacillota</taxon>
        <taxon>Bacilli</taxon>
        <taxon>Bacillales</taxon>
        <taxon>Bacillaceae</taxon>
        <taxon>Bacillus</taxon>
        <taxon>Bacillus cereus group</taxon>
    </lineage>
</organism>
<proteinExistence type="predicted"/>
<accession>A0AB36VGF6</accession>
<evidence type="ECO:0008006" key="3">
    <source>
        <dbReference type="Google" id="ProtNLM"/>
    </source>
</evidence>